<dbReference type="PANTHER" id="PTHR34220">
    <property type="entry name" value="SENSOR HISTIDINE KINASE YPDA"/>
    <property type="match status" value="1"/>
</dbReference>
<dbReference type="Pfam" id="PF13424">
    <property type="entry name" value="TPR_12"/>
    <property type="match status" value="3"/>
</dbReference>
<dbReference type="InterPro" id="IPR010559">
    <property type="entry name" value="Sig_transdc_His_kin_internal"/>
</dbReference>
<dbReference type="InterPro" id="IPR036890">
    <property type="entry name" value="HATPase_C_sf"/>
</dbReference>
<accession>A0A2G1VTW0</accession>
<dbReference type="GO" id="GO:0016020">
    <property type="term" value="C:membrane"/>
    <property type="evidence" value="ECO:0007669"/>
    <property type="project" value="InterPro"/>
</dbReference>
<dbReference type="Pfam" id="PF13181">
    <property type="entry name" value="TPR_8"/>
    <property type="match status" value="1"/>
</dbReference>
<keyword evidence="1" id="KW-0802">TPR repeat</keyword>
<dbReference type="PROSITE" id="PS50005">
    <property type="entry name" value="TPR"/>
    <property type="match status" value="1"/>
</dbReference>
<name>A0A2G1VTW0_9FLAO</name>
<dbReference type="AlphaFoldDB" id="A0A2G1VTW0"/>
<feature type="domain" description="Signal transduction histidine kinase internal region" evidence="3">
    <location>
        <begin position="439"/>
        <end position="518"/>
    </location>
</feature>
<evidence type="ECO:0000313" key="5">
    <source>
        <dbReference type="Proteomes" id="UP000229433"/>
    </source>
</evidence>
<dbReference type="Proteomes" id="UP000229433">
    <property type="component" value="Unassembled WGS sequence"/>
</dbReference>
<dbReference type="InterPro" id="IPR011990">
    <property type="entry name" value="TPR-like_helical_dom_sf"/>
</dbReference>
<proteinExistence type="predicted"/>
<dbReference type="EMBL" id="NQXA01000002">
    <property type="protein sequence ID" value="PHQ30222.1"/>
    <property type="molecule type" value="Genomic_DNA"/>
</dbReference>
<dbReference type="InterPro" id="IPR050640">
    <property type="entry name" value="Bact_2-comp_sensor_kinase"/>
</dbReference>
<evidence type="ECO:0000259" key="3">
    <source>
        <dbReference type="Pfam" id="PF06580"/>
    </source>
</evidence>
<feature type="transmembrane region" description="Helical" evidence="2">
    <location>
        <begin position="7"/>
        <end position="28"/>
    </location>
</feature>
<protein>
    <recommendedName>
        <fullName evidence="3">Signal transduction histidine kinase internal region domain-containing protein</fullName>
    </recommendedName>
</protein>
<dbReference type="PANTHER" id="PTHR34220:SF7">
    <property type="entry name" value="SENSOR HISTIDINE KINASE YPDA"/>
    <property type="match status" value="1"/>
</dbReference>
<dbReference type="SUPFAM" id="SSF55874">
    <property type="entry name" value="ATPase domain of HSP90 chaperone/DNA topoisomerase II/histidine kinase"/>
    <property type="match status" value="1"/>
</dbReference>
<keyword evidence="2" id="KW-0472">Membrane</keyword>
<sequence length="649" mass="75267">MFRSKPIRFYFCLYIILIQFFSGINLWAQQKVPAAEPAAYLIQNKFTQYDSVQKYLRAFSRDSLALQAFIKNAQEADYRYGEASAENTLGILYRDISKYREALFHHDNALEIARQLDDIELEVSALNMTGVVYRRIDAVRSALDKHNAALELAESQLNPSNNLLKGIAISLNSIGNIYLLLRDYGMAESYFKRAIIREQELGSDLGLAINFANLGIAYEEREQYEEALVNYRRSLDYNNKINSDLGRVICNNSIAQVYLKQNKPREALELIEKSMDKVNQIGDQFYIALANINLGWAHSKLQNYMEAENYLQEGMQLSKEKNFKQFLSMAYMHLSQLNEAQSSYKKALEYQRLSQDVQAEYLNEANHKYVSDLNLKYDSEQKRNTISLLEQKNKLAEVKLNQAKKNNIFIIVLFSLILLLLFFGYRQYRLKNQREQLKAEQKLMRSQMNPHFIFNALLSIRIYLQNHNVEEAINYLGQFAQLIRSILSSSLAKENTLQEELETMQLYINIENIRFCNEIETQLDIDDSLNLDQVKIPALILQPFVENALWHGLQAKEGLKKLKIEVHKTNEKFVNITITDNGIGRARTMNLPKDKRNTQKKSIGIDLTLERLQAFSKNLDHNYRLEIIDLYDANQQATGTQVRLDLPLS</sequence>
<keyword evidence="2" id="KW-1133">Transmembrane helix</keyword>
<feature type="transmembrane region" description="Helical" evidence="2">
    <location>
        <begin position="408"/>
        <end position="425"/>
    </location>
</feature>
<dbReference type="SMART" id="SM00028">
    <property type="entry name" value="TPR"/>
    <property type="match status" value="6"/>
</dbReference>
<evidence type="ECO:0000256" key="2">
    <source>
        <dbReference type="SAM" id="Phobius"/>
    </source>
</evidence>
<dbReference type="Gene3D" id="1.25.40.10">
    <property type="entry name" value="Tetratricopeptide repeat domain"/>
    <property type="match status" value="2"/>
</dbReference>
<dbReference type="OrthoDB" id="6190788at2"/>
<organism evidence="4 5">
    <name type="scientific">Leeuwenhoekiella nanhaiensis</name>
    <dbReference type="NCBI Taxonomy" id="1655491"/>
    <lineage>
        <taxon>Bacteria</taxon>
        <taxon>Pseudomonadati</taxon>
        <taxon>Bacteroidota</taxon>
        <taxon>Flavobacteriia</taxon>
        <taxon>Flavobacteriales</taxon>
        <taxon>Flavobacteriaceae</taxon>
        <taxon>Leeuwenhoekiella</taxon>
    </lineage>
</organism>
<keyword evidence="5" id="KW-1185">Reference proteome</keyword>
<dbReference type="GO" id="GO:0000155">
    <property type="term" value="F:phosphorelay sensor kinase activity"/>
    <property type="evidence" value="ECO:0007669"/>
    <property type="project" value="InterPro"/>
</dbReference>
<reference evidence="4 5" key="1">
    <citation type="submission" date="2017-08" db="EMBL/GenBank/DDBJ databases">
        <title>The whole genome shortgun sequences of strain Leeuwenhoekiella nanhaiensis G18 from the South China Sea.</title>
        <authorList>
            <person name="Liu Q."/>
        </authorList>
    </citation>
    <scope>NUCLEOTIDE SEQUENCE [LARGE SCALE GENOMIC DNA]</scope>
    <source>
        <strain evidence="4 5">G18</strain>
    </source>
</reference>
<evidence type="ECO:0000256" key="1">
    <source>
        <dbReference type="PROSITE-ProRule" id="PRU00339"/>
    </source>
</evidence>
<dbReference type="Gene3D" id="3.30.565.10">
    <property type="entry name" value="Histidine kinase-like ATPase, C-terminal domain"/>
    <property type="match status" value="1"/>
</dbReference>
<dbReference type="InterPro" id="IPR019734">
    <property type="entry name" value="TPR_rpt"/>
</dbReference>
<evidence type="ECO:0000313" key="4">
    <source>
        <dbReference type="EMBL" id="PHQ30222.1"/>
    </source>
</evidence>
<comment type="caution">
    <text evidence="4">The sequence shown here is derived from an EMBL/GenBank/DDBJ whole genome shotgun (WGS) entry which is preliminary data.</text>
</comment>
<dbReference type="Pfam" id="PF06580">
    <property type="entry name" value="His_kinase"/>
    <property type="match status" value="1"/>
</dbReference>
<gene>
    <name evidence="4" type="ORF">CJ305_04465</name>
</gene>
<keyword evidence="2" id="KW-0812">Transmembrane</keyword>
<feature type="repeat" description="TPR" evidence="1">
    <location>
        <begin position="208"/>
        <end position="241"/>
    </location>
</feature>
<dbReference type="SUPFAM" id="SSF48452">
    <property type="entry name" value="TPR-like"/>
    <property type="match status" value="2"/>
</dbReference>